<dbReference type="eggNOG" id="COG0459">
    <property type="taxonomic scope" value="Bacteria"/>
</dbReference>
<dbReference type="NCBIfam" id="TIGR02348">
    <property type="entry name" value="GroEL"/>
    <property type="match status" value="1"/>
</dbReference>
<dbReference type="SUPFAM" id="SSF54849">
    <property type="entry name" value="GroEL-intermediate domain like"/>
    <property type="match status" value="1"/>
</dbReference>
<comment type="function">
    <text evidence="6 8">Together with its co-chaperonin GroES, plays an essential role in assisting protein folding. The GroEL-GroES system forms a nano-cage that allows encapsulation of the non-native substrate proteins and provides a physical environment optimized to promote and accelerate protein folding.</text>
</comment>
<dbReference type="GO" id="GO:0016853">
    <property type="term" value="F:isomerase activity"/>
    <property type="evidence" value="ECO:0007669"/>
    <property type="project" value="UniProtKB-KW"/>
</dbReference>
<dbReference type="InterPro" id="IPR018370">
    <property type="entry name" value="Chaperonin_Cpn60_CS"/>
</dbReference>
<evidence type="ECO:0000313" key="9">
    <source>
        <dbReference type="EMBL" id="AER66336.1"/>
    </source>
</evidence>
<dbReference type="SUPFAM" id="SSF52029">
    <property type="entry name" value="GroEL apical domain-like"/>
    <property type="match status" value="1"/>
</dbReference>
<gene>
    <name evidence="6" type="primary">groEL</name>
    <name evidence="6" type="synonym">groL</name>
    <name evidence="9" type="ordered locus">Tlie_0601</name>
</gene>
<dbReference type="InterPro" id="IPR027409">
    <property type="entry name" value="GroEL-like_apical_dom_sf"/>
</dbReference>
<comment type="subunit">
    <text evidence="6 8">Forms a cylinder of 14 subunits composed of two heptameric rings stacked back-to-back. Interacts with the co-chaperonin GroES.</text>
</comment>
<dbReference type="SUPFAM" id="SSF48592">
    <property type="entry name" value="GroEL equatorial domain-like"/>
    <property type="match status" value="1"/>
</dbReference>
<proteinExistence type="inferred from homology"/>
<keyword evidence="4 6" id="KW-0143">Chaperone</keyword>
<dbReference type="EMBL" id="CP003096">
    <property type="protein sequence ID" value="AER66336.1"/>
    <property type="molecule type" value="Genomic_DNA"/>
</dbReference>
<dbReference type="PROSITE" id="PS00296">
    <property type="entry name" value="CHAPERONINS_CPN60"/>
    <property type="match status" value="1"/>
</dbReference>
<sequence length="539" mass="57432">MPKMLAFNEEARRALERGINKVADTVGVTLGPKGRNVVLEKKFGSPTITNDGVTIAKEIELEDPFENMGAQLLKEVASKTNDVAGDGTTTATILARAMINEGMKNVAAGANGMLMRRGIEKAVDVVVDELKKLAIPVKEKEKIAQVAAISANDKAVGELIAEAMEKVGEEGVITVEDSQTVGTTLEVVEGLQFDKGYVSPYMMTDAERMEASLEDAYILIHDGKISSVKDLIPLLEKVVQTGKPLLIIAEDIEGEALATLVVNKLRGVMQVVAVKAPGFGERRKAMLQDIAIVTGGQVISEDVGIKLENADLSMLGRAKKVRVTKEETTIVEGAGDPDAIRKRAAQIKAELEESTSEYDKEKLQERLAKLVGGVAVIQVGAATETEQKELKHRIEDALNATRAAVEEGIVAGGGVALLNASEALDKFIEELEGDERTGAMIVKKALTAPVYLIATNAGYQGDVVIEKVKSLKKGHGLNAATGEYEDLVKAGIIDPVKVTRSALQNAGSIAAMVLTTEALVADKPKKENENPMPAAGMDY</sequence>
<dbReference type="PANTHER" id="PTHR45633">
    <property type="entry name" value="60 KDA HEAT SHOCK PROTEIN, MITOCHONDRIAL"/>
    <property type="match status" value="1"/>
</dbReference>
<dbReference type="NCBIfam" id="NF009489">
    <property type="entry name" value="PRK12851.1"/>
    <property type="match status" value="1"/>
</dbReference>
<dbReference type="HOGENOM" id="CLU_016503_3_0_0"/>
<comment type="caution">
    <text evidence="6">Lacks conserved residue(s) required for the propagation of feature annotation.</text>
</comment>
<feature type="binding site" evidence="6">
    <location>
        <begin position="29"/>
        <end position="32"/>
    </location>
    <ligand>
        <name>ATP</name>
        <dbReference type="ChEBI" id="CHEBI:30616"/>
    </ligand>
</feature>
<dbReference type="KEGG" id="tli:Tlie_0601"/>
<dbReference type="GO" id="GO:0140662">
    <property type="term" value="F:ATP-dependent protein folding chaperone"/>
    <property type="evidence" value="ECO:0007669"/>
    <property type="project" value="InterPro"/>
</dbReference>
<dbReference type="HAMAP" id="MF_00600">
    <property type="entry name" value="CH60"/>
    <property type="match status" value="1"/>
</dbReference>
<keyword evidence="2 6" id="KW-0547">Nucleotide-binding</keyword>
<dbReference type="CDD" id="cd03344">
    <property type="entry name" value="GroEL"/>
    <property type="match status" value="1"/>
</dbReference>
<keyword evidence="6" id="KW-0963">Cytoplasm</keyword>
<comment type="similarity">
    <text evidence="1 6 7">Belongs to the chaperonin (HSP60) family.</text>
</comment>
<dbReference type="PRINTS" id="PR00298">
    <property type="entry name" value="CHAPERONIN60"/>
</dbReference>
<evidence type="ECO:0000256" key="3">
    <source>
        <dbReference type="ARBA" id="ARBA00022840"/>
    </source>
</evidence>
<feature type="binding site" evidence="6">
    <location>
        <position position="494"/>
    </location>
    <ligand>
        <name>ATP</name>
        <dbReference type="ChEBI" id="CHEBI:30616"/>
    </ligand>
</feature>
<dbReference type="Gene3D" id="3.30.260.10">
    <property type="entry name" value="TCP-1-like chaperonin intermediate domain"/>
    <property type="match status" value="1"/>
</dbReference>
<evidence type="ECO:0000256" key="5">
    <source>
        <dbReference type="ARBA" id="ARBA00023235"/>
    </source>
</evidence>
<dbReference type="Gene3D" id="1.10.560.10">
    <property type="entry name" value="GroEL-like equatorial domain"/>
    <property type="match status" value="1"/>
</dbReference>
<dbReference type="FunFam" id="3.50.7.10:FF:000001">
    <property type="entry name" value="60 kDa chaperonin"/>
    <property type="match status" value="1"/>
</dbReference>
<feature type="binding site" evidence="6">
    <location>
        <begin position="86"/>
        <end position="90"/>
    </location>
    <ligand>
        <name>ATP</name>
        <dbReference type="ChEBI" id="CHEBI:30616"/>
    </ligand>
</feature>
<dbReference type="EC" id="5.6.1.7" evidence="6"/>
<dbReference type="GO" id="GO:0005524">
    <property type="term" value="F:ATP binding"/>
    <property type="evidence" value="ECO:0007669"/>
    <property type="project" value="UniProtKB-UniRule"/>
</dbReference>
<dbReference type="GO" id="GO:0005737">
    <property type="term" value="C:cytoplasm"/>
    <property type="evidence" value="ECO:0007669"/>
    <property type="project" value="UniProtKB-SubCell"/>
</dbReference>
<keyword evidence="5 6" id="KW-0413">Isomerase</keyword>
<evidence type="ECO:0000256" key="7">
    <source>
        <dbReference type="RuleBase" id="RU000418"/>
    </source>
</evidence>
<evidence type="ECO:0000256" key="8">
    <source>
        <dbReference type="RuleBase" id="RU000419"/>
    </source>
</evidence>
<protein>
    <recommendedName>
        <fullName evidence="6">Chaperonin GroEL</fullName>
        <ecNumber evidence="6">5.6.1.7</ecNumber>
    </recommendedName>
    <alternativeName>
        <fullName evidence="6">60 kDa chaperonin</fullName>
    </alternativeName>
    <alternativeName>
        <fullName evidence="6">Chaperonin-60</fullName>
        <shortName evidence="6">Cpn60</shortName>
    </alternativeName>
</protein>
<evidence type="ECO:0000256" key="4">
    <source>
        <dbReference type="ARBA" id="ARBA00023186"/>
    </source>
</evidence>
<dbReference type="Pfam" id="PF00118">
    <property type="entry name" value="Cpn60_TCP1"/>
    <property type="match status" value="1"/>
</dbReference>
<name>G7V8P5_THELD</name>
<dbReference type="NCBIfam" id="NF009487">
    <property type="entry name" value="PRK12849.1"/>
    <property type="match status" value="1"/>
</dbReference>
<keyword evidence="3 6" id="KW-0067">ATP-binding</keyword>
<dbReference type="Proteomes" id="UP000005868">
    <property type="component" value="Chromosome"/>
</dbReference>
<evidence type="ECO:0000256" key="1">
    <source>
        <dbReference type="ARBA" id="ARBA00006607"/>
    </source>
</evidence>
<dbReference type="InterPro" id="IPR002423">
    <property type="entry name" value="Cpn60/GroEL/TCP-1"/>
</dbReference>
<dbReference type="GO" id="GO:0051082">
    <property type="term" value="F:unfolded protein binding"/>
    <property type="evidence" value="ECO:0007669"/>
    <property type="project" value="UniProtKB-UniRule"/>
</dbReference>
<evidence type="ECO:0000256" key="2">
    <source>
        <dbReference type="ARBA" id="ARBA00022741"/>
    </source>
</evidence>
<dbReference type="InterPro" id="IPR027413">
    <property type="entry name" value="GROEL-like_equatorial_sf"/>
</dbReference>
<accession>G7V8P5</accession>
<organism evidence="9 10">
    <name type="scientific">Thermovirga lienii (strain ATCC BAA-1197 / DSM 17291 / Cas60314)</name>
    <dbReference type="NCBI Taxonomy" id="580340"/>
    <lineage>
        <taxon>Bacteria</taxon>
        <taxon>Thermotogati</taxon>
        <taxon>Synergistota</taxon>
        <taxon>Synergistia</taxon>
        <taxon>Synergistales</taxon>
        <taxon>Thermovirgaceae</taxon>
        <taxon>Thermovirga</taxon>
    </lineage>
</organism>
<dbReference type="InterPro" id="IPR027410">
    <property type="entry name" value="TCP-1-like_intermed_sf"/>
</dbReference>
<dbReference type="InterPro" id="IPR001844">
    <property type="entry name" value="Cpn60/GroEL"/>
</dbReference>
<reference evidence="9 10" key="2">
    <citation type="journal article" date="2012" name="Stand. Genomic Sci.">
        <title>Genome sequence of the moderately thermophilic, amino-acid-degrading and sulfur-reducing bacterium Thermovirga lienii type strain (Cas60314(T)).</title>
        <authorList>
            <person name="Goker M."/>
            <person name="Saunders E."/>
            <person name="Lapidus A."/>
            <person name="Nolan M."/>
            <person name="Lucas S."/>
            <person name="Hammon N."/>
            <person name="Deshpande S."/>
            <person name="Cheng J.F."/>
            <person name="Han C."/>
            <person name="Tapia R."/>
            <person name="Goodwin L.A."/>
            <person name="Pitluck S."/>
            <person name="Liolios K."/>
            <person name="Mavromatis K."/>
            <person name="Pagani I."/>
            <person name="Ivanova N."/>
            <person name="Mikhailova N."/>
            <person name="Pati A."/>
            <person name="Chen A."/>
            <person name="Palaniappan K."/>
            <person name="Land M."/>
            <person name="Chang Y.J."/>
            <person name="Jeffries C.D."/>
            <person name="Brambilla E.M."/>
            <person name="Rohde M."/>
            <person name="Spring S."/>
            <person name="Detter J.C."/>
            <person name="Woyke T."/>
            <person name="Bristow J."/>
            <person name="Eisen J.A."/>
            <person name="Markowitz V."/>
            <person name="Hugenholtz P."/>
            <person name="Kyrpides N.C."/>
            <person name="Klenk H.P."/>
        </authorList>
    </citation>
    <scope>NUCLEOTIDE SEQUENCE [LARGE SCALE GENOMIC DNA]</scope>
    <source>
        <strain evidence="10">ATCC BAA-1197 / DSM 17291 / Cas60314</strain>
    </source>
</reference>
<dbReference type="AlphaFoldDB" id="G7V8P5"/>
<feature type="binding site" evidence="6">
    <location>
        <position position="413"/>
    </location>
    <ligand>
        <name>ATP</name>
        <dbReference type="ChEBI" id="CHEBI:30616"/>
    </ligand>
</feature>
<evidence type="ECO:0000313" key="10">
    <source>
        <dbReference type="Proteomes" id="UP000005868"/>
    </source>
</evidence>
<dbReference type="NCBIfam" id="NF000592">
    <property type="entry name" value="PRK00013.1"/>
    <property type="match status" value="1"/>
</dbReference>
<dbReference type="GO" id="GO:0042026">
    <property type="term" value="P:protein refolding"/>
    <property type="evidence" value="ECO:0007669"/>
    <property type="project" value="UniProtKB-UniRule"/>
</dbReference>
<keyword evidence="10" id="KW-1185">Reference proteome</keyword>
<evidence type="ECO:0000256" key="6">
    <source>
        <dbReference type="HAMAP-Rule" id="MF_00600"/>
    </source>
</evidence>
<comment type="subcellular location">
    <subcellularLocation>
        <location evidence="6">Cytoplasm</location>
    </subcellularLocation>
</comment>
<dbReference type="STRING" id="580340.Tlie_0601"/>
<dbReference type="OrthoDB" id="9766614at2"/>
<dbReference type="Gene3D" id="3.50.7.10">
    <property type="entry name" value="GroEL"/>
    <property type="match status" value="1"/>
</dbReference>
<feature type="binding site" evidence="6">
    <location>
        <begin position="478"/>
        <end position="480"/>
    </location>
    <ligand>
        <name>ATP</name>
        <dbReference type="ChEBI" id="CHEBI:30616"/>
    </ligand>
</feature>
<dbReference type="NCBIfam" id="NF009488">
    <property type="entry name" value="PRK12850.1"/>
    <property type="match status" value="1"/>
</dbReference>
<reference evidence="10" key="1">
    <citation type="submission" date="2011-10" db="EMBL/GenBank/DDBJ databases">
        <title>The complete genome of chromosome of Thermovirga lienii DSM 17291.</title>
        <authorList>
            <consortium name="US DOE Joint Genome Institute (JGI-PGF)"/>
            <person name="Lucas S."/>
            <person name="Copeland A."/>
            <person name="Lapidus A."/>
            <person name="Glavina del Rio T."/>
            <person name="Dalin E."/>
            <person name="Tice H."/>
            <person name="Bruce D."/>
            <person name="Goodwin L."/>
            <person name="Pitluck S."/>
            <person name="Peters L."/>
            <person name="Mikhailova N."/>
            <person name="Saunders E."/>
            <person name="Kyrpides N."/>
            <person name="Mavromatis K."/>
            <person name="Ivanova N."/>
            <person name="Last F.I."/>
            <person name="Brettin T."/>
            <person name="Detter J.C."/>
            <person name="Han C."/>
            <person name="Larimer F."/>
            <person name="Land M."/>
            <person name="Hauser L."/>
            <person name="Markowitz V."/>
            <person name="Cheng J.-F."/>
            <person name="Hugenholtz P."/>
            <person name="Woyke T."/>
            <person name="Wu D."/>
            <person name="Spring S."/>
            <person name="Schroeder M."/>
            <person name="Brambilla E.-M."/>
            <person name="Klenk H.-P."/>
            <person name="Eisen J.A."/>
        </authorList>
    </citation>
    <scope>NUCLEOTIDE SEQUENCE [LARGE SCALE GENOMIC DNA]</scope>
    <source>
        <strain evidence="10">ATCC BAA-1197 / DSM 17291 / Cas60314</strain>
    </source>
</reference>